<reference evidence="1 2" key="1">
    <citation type="submission" date="2016-07" db="EMBL/GenBank/DDBJ databases">
        <title>Pervasive Adenine N6-methylation of Active Genes in Fungi.</title>
        <authorList>
            <consortium name="DOE Joint Genome Institute"/>
            <person name="Mondo S.J."/>
            <person name="Dannebaum R.O."/>
            <person name="Kuo R.C."/>
            <person name="Labutti K."/>
            <person name="Haridas S."/>
            <person name="Kuo A."/>
            <person name="Salamov A."/>
            <person name="Ahrendt S.R."/>
            <person name="Lipzen A."/>
            <person name="Sullivan W."/>
            <person name="Andreopoulos W.B."/>
            <person name="Clum A."/>
            <person name="Lindquist E."/>
            <person name="Daum C."/>
            <person name="Ramamoorthy G.K."/>
            <person name="Gryganskyi A."/>
            <person name="Culley D."/>
            <person name="Magnuson J.K."/>
            <person name="James T.Y."/>
            <person name="O'Malley M.A."/>
            <person name="Stajich J.E."/>
            <person name="Spatafora J.W."/>
            <person name="Visel A."/>
            <person name="Grigoriev I.V."/>
        </authorList>
    </citation>
    <scope>NUCLEOTIDE SEQUENCE [LARGE SCALE GENOMIC DNA]</scope>
    <source>
        <strain evidence="1 2">NRRL 2496</strain>
    </source>
</reference>
<sequence length="87" mass="9482">MVTARGSLRNPPLICCACSSPLLFFLGGGEGEGTEGLEKDRILSIRFAKSVAAVQTGSMTDSQPKTLRQGYRKRSLLYVKKIHIKVV</sequence>
<dbReference type="InParanoid" id="A0A1X2HSX1"/>
<accession>A0A1X2HSX1</accession>
<proteinExistence type="predicted"/>
<dbReference type="Proteomes" id="UP000242180">
    <property type="component" value="Unassembled WGS sequence"/>
</dbReference>
<dbReference type="AlphaFoldDB" id="A0A1X2HSX1"/>
<evidence type="ECO:0000313" key="1">
    <source>
        <dbReference type="EMBL" id="ORZ02653.1"/>
    </source>
</evidence>
<comment type="caution">
    <text evidence="1">The sequence shown here is derived from an EMBL/GenBank/DDBJ whole genome shotgun (WGS) entry which is preliminary data.</text>
</comment>
<gene>
    <name evidence="1" type="ORF">BCR43DRAFT_18336</name>
</gene>
<organism evidence="1 2">
    <name type="scientific">Syncephalastrum racemosum</name>
    <name type="common">Filamentous fungus</name>
    <dbReference type="NCBI Taxonomy" id="13706"/>
    <lineage>
        <taxon>Eukaryota</taxon>
        <taxon>Fungi</taxon>
        <taxon>Fungi incertae sedis</taxon>
        <taxon>Mucoromycota</taxon>
        <taxon>Mucoromycotina</taxon>
        <taxon>Mucoromycetes</taxon>
        <taxon>Mucorales</taxon>
        <taxon>Syncephalastraceae</taxon>
        <taxon>Syncephalastrum</taxon>
    </lineage>
</organism>
<protein>
    <submittedName>
        <fullName evidence="1">Uncharacterized protein</fullName>
    </submittedName>
</protein>
<keyword evidence="2" id="KW-1185">Reference proteome</keyword>
<evidence type="ECO:0000313" key="2">
    <source>
        <dbReference type="Proteomes" id="UP000242180"/>
    </source>
</evidence>
<dbReference type="EMBL" id="MCGN01000001">
    <property type="protein sequence ID" value="ORZ02653.1"/>
    <property type="molecule type" value="Genomic_DNA"/>
</dbReference>
<name>A0A1X2HSX1_SYNRA</name>